<gene>
    <name evidence="1" type="ORF">H7965_17055</name>
</gene>
<evidence type="ECO:0000313" key="2">
    <source>
        <dbReference type="Proteomes" id="UP000600101"/>
    </source>
</evidence>
<organism evidence="1 2">
    <name type="scientific">Siccirubricoccus deserti</name>
    <dbReference type="NCBI Taxonomy" id="2013562"/>
    <lineage>
        <taxon>Bacteria</taxon>
        <taxon>Pseudomonadati</taxon>
        <taxon>Pseudomonadota</taxon>
        <taxon>Alphaproteobacteria</taxon>
        <taxon>Acetobacterales</taxon>
        <taxon>Roseomonadaceae</taxon>
        <taxon>Siccirubricoccus</taxon>
    </lineage>
</organism>
<comment type="caution">
    <text evidence="1">The sequence shown here is derived from an EMBL/GenBank/DDBJ whole genome shotgun (WGS) entry which is preliminary data.</text>
</comment>
<evidence type="ECO:0000313" key="1">
    <source>
        <dbReference type="EMBL" id="MBC4017026.1"/>
    </source>
</evidence>
<keyword evidence="2" id="KW-1185">Reference proteome</keyword>
<reference evidence="1" key="1">
    <citation type="submission" date="2020-08" db="EMBL/GenBank/DDBJ databases">
        <authorList>
            <person name="Hu Y."/>
            <person name="Nguyen S.V."/>
            <person name="Li F."/>
            <person name="Fanning S."/>
        </authorList>
    </citation>
    <scope>NUCLEOTIDE SEQUENCE</scope>
    <source>
        <strain evidence="1">SYSU D8009</strain>
    </source>
</reference>
<proteinExistence type="predicted"/>
<protein>
    <submittedName>
        <fullName evidence="1">Uncharacterized protein</fullName>
    </submittedName>
</protein>
<accession>A0A9X0QZT8</accession>
<sequence length="362" mass="40299">MADEVTTLPLTTAASDAPVLLEGRVDIAAIRDGRPYAAGWLRPAAEFRGPFRLILLAGATEIDFGGIAATREAPSRITFELHRAKPWNAILHRAAQQSFMIRNPAGVSARLEVAPRMLPLAMFYKSRTQFFHHVQDPGRRHPDPETVAYHARRFLDRHRHEAVLCAAALTILGYRILDNTSGGTADAEEIIREAGPVLAALETCDTEPKYRWFISLIMVVHYLQILNGRPEACLDQLRQVVARWELVVQSPAQAGNTLKAVFHLGSALWRLGQREEAETVFLIAKDIARRAGAIWRFTSWHSANEFVNMGQLTKACMLRLEMLQHAAEGGWRDASYIKAAKDPEAFLCLGFPSADMLMQGAI</sequence>
<dbReference type="EMBL" id="JACOMF010000021">
    <property type="protein sequence ID" value="MBC4017026.1"/>
    <property type="molecule type" value="Genomic_DNA"/>
</dbReference>
<dbReference type="AlphaFoldDB" id="A0A9X0QZT8"/>
<name>A0A9X0QZT8_9PROT</name>
<dbReference type="Proteomes" id="UP000600101">
    <property type="component" value="Unassembled WGS sequence"/>
</dbReference>
<dbReference type="RefSeq" id="WP_186771790.1">
    <property type="nucleotide sequence ID" value="NZ_JACOMF010000021.1"/>
</dbReference>